<comment type="subcellular location">
    <subcellularLocation>
        <location evidence="1">Mitochondrion</location>
    </subcellularLocation>
</comment>
<dbReference type="GO" id="GO:0005102">
    <property type="term" value="F:signaling receptor binding"/>
    <property type="evidence" value="ECO:0007669"/>
    <property type="project" value="TreeGrafter"/>
</dbReference>
<dbReference type="GO" id="GO:0006605">
    <property type="term" value="P:protein targeting"/>
    <property type="evidence" value="ECO:0007669"/>
    <property type="project" value="TreeGrafter"/>
</dbReference>
<dbReference type="PANTHER" id="PTHR15751">
    <property type="entry name" value="TRAFFICKING KINESIN-BINDING PROTEIN"/>
    <property type="match status" value="1"/>
</dbReference>
<name>A0AAD9BKS4_DISEL</name>
<dbReference type="EMBL" id="JASDAP010000020">
    <property type="protein sequence ID" value="KAK1885700.1"/>
    <property type="molecule type" value="Genomic_DNA"/>
</dbReference>
<feature type="domain" description="HAP1 N-terminal" evidence="4">
    <location>
        <begin position="125"/>
        <end position="171"/>
    </location>
</feature>
<dbReference type="InterPro" id="IPR006933">
    <property type="entry name" value="HAP1_N"/>
</dbReference>
<protein>
    <submittedName>
        <fullName evidence="5">Trafficking kinesin-binding protein 1</fullName>
    </submittedName>
</protein>
<reference evidence="5" key="1">
    <citation type="submission" date="2023-04" db="EMBL/GenBank/DDBJ databases">
        <title>Chromosome-level genome of Chaenocephalus aceratus.</title>
        <authorList>
            <person name="Park H."/>
        </authorList>
    </citation>
    <scope>NUCLEOTIDE SEQUENCE</scope>
    <source>
        <strain evidence="5">DE</strain>
        <tissue evidence="5">Muscle</tissue>
    </source>
</reference>
<comment type="caution">
    <text evidence="5">The sequence shown here is derived from an EMBL/GenBank/DDBJ whole genome shotgun (WGS) entry which is preliminary data.</text>
</comment>
<dbReference type="GO" id="GO:0048311">
    <property type="term" value="P:mitochondrion distribution"/>
    <property type="evidence" value="ECO:0007669"/>
    <property type="project" value="TreeGrafter"/>
</dbReference>
<dbReference type="GO" id="GO:0098957">
    <property type="term" value="P:anterograde axonal transport of mitochondrion"/>
    <property type="evidence" value="ECO:0007669"/>
    <property type="project" value="TreeGrafter"/>
</dbReference>
<dbReference type="Proteomes" id="UP001228049">
    <property type="component" value="Unassembled WGS sequence"/>
</dbReference>
<keyword evidence="3" id="KW-0496">Mitochondrion</keyword>
<sequence length="173" mass="18946">MALLSLGEDVAWGQTTSPLWRLCYLLSQSEPDALVACVLCLSQQGASVPQRDTQLWAHLDSQSAFSLHEGQGEALGALETDPRPLHIETSESLGDLGQPACHDVSTLTDLCSDLPELEIVSLLSEGQPSYTLRADTVFGYDHDDWLHTPLLTPIVALGLTHEQIEETLKYFCE</sequence>
<keyword evidence="6" id="KW-1185">Reference proteome</keyword>
<evidence type="ECO:0000313" key="6">
    <source>
        <dbReference type="Proteomes" id="UP001228049"/>
    </source>
</evidence>
<accession>A0AAD9BKS4</accession>
<dbReference type="Pfam" id="PF04849">
    <property type="entry name" value="HAP1_N"/>
    <property type="match status" value="1"/>
</dbReference>
<dbReference type="GO" id="GO:0031410">
    <property type="term" value="C:cytoplasmic vesicle"/>
    <property type="evidence" value="ECO:0007669"/>
    <property type="project" value="TreeGrafter"/>
</dbReference>
<organism evidence="5 6">
    <name type="scientific">Dissostichus eleginoides</name>
    <name type="common">Patagonian toothfish</name>
    <name type="synonym">Dissostichus amissus</name>
    <dbReference type="NCBI Taxonomy" id="100907"/>
    <lineage>
        <taxon>Eukaryota</taxon>
        <taxon>Metazoa</taxon>
        <taxon>Chordata</taxon>
        <taxon>Craniata</taxon>
        <taxon>Vertebrata</taxon>
        <taxon>Euteleostomi</taxon>
        <taxon>Actinopterygii</taxon>
        <taxon>Neopterygii</taxon>
        <taxon>Teleostei</taxon>
        <taxon>Neoteleostei</taxon>
        <taxon>Acanthomorphata</taxon>
        <taxon>Eupercaria</taxon>
        <taxon>Perciformes</taxon>
        <taxon>Notothenioidei</taxon>
        <taxon>Nototheniidae</taxon>
        <taxon>Dissostichus</taxon>
    </lineage>
</organism>
<dbReference type="GO" id="GO:0022008">
    <property type="term" value="P:neurogenesis"/>
    <property type="evidence" value="ECO:0007669"/>
    <property type="project" value="TreeGrafter"/>
</dbReference>
<gene>
    <name evidence="5" type="ORF">KUDE01_029421</name>
</gene>
<evidence type="ECO:0000256" key="3">
    <source>
        <dbReference type="ARBA" id="ARBA00023128"/>
    </source>
</evidence>
<dbReference type="InterPro" id="IPR051946">
    <property type="entry name" value="Intracell_Traff-Reg"/>
</dbReference>
<dbReference type="AlphaFoldDB" id="A0AAD9BKS4"/>
<evidence type="ECO:0000313" key="5">
    <source>
        <dbReference type="EMBL" id="KAK1885700.1"/>
    </source>
</evidence>
<dbReference type="GO" id="GO:0047496">
    <property type="term" value="P:vesicle transport along microtubule"/>
    <property type="evidence" value="ECO:0007669"/>
    <property type="project" value="TreeGrafter"/>
</dbReference>
<dbReference type="GO" id="GO:0005739">
    <property type="term" value="C:mitochondrion"/>
    <property type="evidence" value="ECO:0007669"/>
    <property type="project" value="UniProtKB-SubCell"/>
</dbReference>
<proteinExistence type="predicted"/>
<dbReference type="PANTHER" id="PTHR15751:SF14">
    <property type="entry name" value="HUNTINGTIN-ASSOCIATED PROTEIN 1"/>
    <property type="match status" value="1"/>
</dbReference>
<dbReference type="GO" id="GO:1904115">
    <property type="term" value="C:axon cytoplasm"/>
    <property type="evidence" value="ECO:0007669"/>
    <property type="project" value="GOC"/>
</dbReference>
<dbReference type="GO" id="GO:0017022">
    <property type="term" value="F:myosin binding"/>
    <property type="evidence" value="ECO:0007669"/>
    <property type="project" value="TreeGrafter"/>
</dbReference>
<keyword evidence="2" id="KW-0175">Coiled coil</keyword>
<dbReference type="GO" id="GO:0030425">
    <property type="term" value="C:dendrite"/>
    <property type="evidence" value="ECO:0007669"/>
    <property type="project" value="TreeGrafter"/>
</dbReference>
<evidence type="ECO:0000259" key="4">
    <source>
        <dbReference type="Pfam" id="PF04849"/>
    </source>
</evidence>
<evidence type="ECO:0000256" key="1">
    <source>
        <dbReference type="ARBA" id="ARBA00004173"/>
    </source>
</evidence>
<evidence type="ECO:0000256" key="2">
    <source>
        <dbReference type="ARBA" id="ARBA00023054"/>
    </source>
</evidence>
<dbReference type="GO" id="GO:0048011">
    <property type="term" value="P:neurotrophin TRK receptor signaling pathway"/>
    <property type="evidence" value="ECO:0007669"/>
    <property type="project" value="TreeGrafter"/>
</dbReference>